<dbReference type="Proteomes" id="UP000825483">
    <property type="component" value="Unassembled WGS sequence"/>
</dbReference>
<sequence length="1489" mass="163303">MFLLVTILLHIPYVQGIVGSEIASALAGKLGTRVEIGRVDIGFLNRLVIDDVHIYDQQHKPMLFATRLAAKVDIIPLLEKRISISSAQLFGVDANMYKQKADGQTNFQFVVDSLKSKNSSTHTPLDLCISSLVIRNGKVRWNDYSKKKLESLDVNHLTVSNLSAHILINHITDNSLDAAIKRLSFKEQSGLDLRNLEFRLKVDRRSAVATDFKLSLPRTDISLPLVRADYKMKGKTVDRRSLRFSATLDRSTVAPSDLGFLDPTLRGFSNRFNIEAKVRGTGSSVDLTRLRISTDDQSIIVSGKGRVDNLGRTPRWSFVASQLKTSADGIKYVARNLQRHKINLPKELVNLGDFTLSGKASGQGRRLAAEGLLRSAAGNVTFKAYMSGPAFDAAVKTPGINLGRILDNDDFGMVVADVSAKGRIPSPFKFTALEVTAKGLVGRFDYKGYSYRNIAVDGTLANAAFAGKASINDPNGKLTVDGMVSRNNVKATVEVRNFNPNRLKLTNALGDRTFSLTAKAYLAGADLDHLNGTLDVTDFSAIGGGTNCNISNLHTAVSNNFNKRSADIIGDFGEFHIKGIFDYQNLPNSIASVVGRDLPSVIGSGHKPSGNSYSFYGRMASAQLLRQLFGIQLNVNGPVDFRGAVNDAANDINFNLSAPDVVYNGNRIKDVEVNLGSKSNLSDAPDNAASGIGRGLLLHVRGQRVNDNGSPLALALNADIFDDNVRINANWDLEAGTHNYGNIHAKARLFSTSSNGLGASVDILPSEEVFDTIHLSVQPSHFDYQHNRLNIDHFVVSNGNQYVTVNGQTSGHENDSLLVDFRNIDLKYVLDIVGFNSVTFTGNVTGKGYVKSFFKNPKAYADFDVADFRFQGGEFGTLHAKANYDSSTGRITINSTADDGPGCYTDINGYVSIKDNYIDLPMMVHGTRLQFLEGFAGAVMKDVKATGDGWCRIFGDLSHVNLEGDVYGNGDITIKQTNTTYTMRKSLIHMVPNEIEFANDTVYDRDGHIGVVTGAIHHKELHKMTFDIHLDADNLLCLNLPEFDDRTFRGVIYGKGHCDIIGRAGETTINANITPVGKSFMEYDAGYSGSLDDNSFIHWNDVTPKTDSTFAVESQGLSGAPGRKGTDDDDDDDIPGDLVMNLIVNTTPDFTLRVLMDETTGDHMDFHGDGVVRATYFNKGAFQMFGNYNVEYGKYTMTIQNLVKKAFEFQPGSSVVFGGNPFDARLNLKAQYTVNGVSLSDLQMGRSFTSSNIRVNCLMNIIGTPQKPTITFGIDFPTLSTDVQQMVRSVINSEDDLNQQVLYLLAVGRFYNPGNNNAEVEREASQNQTSLAMQSVLSGTLSQQLSSILSSVVHNTNWNIGANISTGDEGFSDAEYEGLLSGRMLNNRLFFQGQFGYRDKVTTNNSSFIGDFDLRYLLTPNGNISLRVYNQTNDRYFTRNSLNTQGVGFVLKKDFSNILDFFGIKKKAAKKRTSSKKTKAAATDKRSRK</sequence>
<dbReference type="Pfam" id="PF04357">
    <property type="entry name" value="TamB"/>
    <property type="match status" value="1"/>
</dbReference>
<dbReference type="EMBL" id="BPUB01000002">
    <property type="protein sequence ID" value="GJG58866.1"/>
    <property type="molecule type" value="Genomic_DNA"/>
</dbReference>
<keyword evidence="4" id="KW-0472">Membrane</keyword>
<keyword evidence="3" id="KW-1133">Transmembrane helix</keyword>
<evidence type="ECO:0000256" key="3">
    <source>
        <dbReference type="ARBA" id="ARBA00022989"/>
    </source>
</evidence>
<reference evidence="7" key="1">
    <citation type="journal article" date="2022" name="Int. J. Syst. Evol. Microbiol.">
        <title>Prevotella lacticifex sp. nov., isolated from the rumen of cows.</title>
        <authorList>
            <person name="Shinkai T."/>
            <person name="Ikeyama N."/>
            <person name="Kumagai M."/>
            <person name="Ohmori H."/>
            <person name="Sakamoto M."/>
            <person name="Ohkuma M."/>
            <person name="Mitsumori M."/>
        </authorList>
    </citation>
    <scope>NUCLEOTIDE SEQUENCE</scope>
    <source>
        <strain evidence="7">R5076</strain>
    </source>
</reference>
<evidence type="ECO:0000313" key="8">
    <source>
        <dbReference type="Proteomes" id="UP000825483"/>
    </source>
</evidence>
<dbReference type="GO" id="GO:0009306">
    <property type="term" value="P:protein secretion"/>
    <property type="evidence" value="ECO:0007669"/>
    <property type="project" value="InterPro"/>
</dbReference>
<evidence type="ECO:0000256" key="1">
    <source>
        <dbReference type="ARBA" id="ARBA00004167"/>
    </source>
</evidence>
<gene>
    <name evidence="7" type="ORF">PRLR5076_17170</name>
</gene>
<accession>A0A9R1CWU5</accession>
<evidence type="ECO:0000256" key="4">
    <source>
        <dbReference type="ARBA" id="ARBA00023136"/>
    </source>
</evidence>
<proteinExistence type="predicted"/>
<evidence type="ECO:0000256" key="5">
    <source>
        <dbReference type="SAM" id="MobiDB-lite"/>
    </source>
</evidence>
<comment type="subcellular location">
    <subcellularLocation>
        <location evidence="1">Membrane</location>
        <topology evidence="1">Single-pass membrane protein</topology>
    </subcellularLocation>
</comment>
<dbReference type="Pfam" id="PF05359">
    <property type="entry name" value="DUF748"/>
    <property type="match status" value="1"/>
</dbReference>
<dbReference type="InterPro" id="IPR007452">
    <property type="entry name" value="TamB_C"/>
</dbReference>
<evidence type="ECO:0000256" key="2">
    <source>
        <dbReference type="ARBA" id="ARBA00022692"/>
    </source>
</evidence>
<keyword evidence="2" id="KW-0812">Transmembrane</keyword>
<protein>
    <submittedName>
        <fullName evidence="7">DUF490 domain-containing protein</fullName>
    </submittedName>
</protein>
<organism evidence="7 8">
    <name type="scientific">Prevotella lacticifex</name>
    <dbReference type="NCBI Taxonomy" id="2854755"/>
    <lineage>
        <taxon>Bacteria</taxon>
        <taxon>Pseudomonadati</taxon>
        <taxon>Bacteroidota</taxon>
        <taxon>Bacteroidia</taxon>
        <taxon>Bacteroidales</taxon>
        <taxon>Prevotellaceae</taxon>
        <taxon>Prevotella</taxon>
    </lineage>
</organism>
<dbReference type="InterPro" id="IPR008023">
    <property type="entry name" value="DUF748"/>
</dbReference>
<evidence type="ECO:0000313" key="7">
    <source>
        <dbReference type="EMBL" id="GJG58866.1"/>
    </source>
</evidence>
<comment type="caution">
    <text evidence="7">The sequence shown here is derived from an EMBL/GenBank/DDBJ whole genome shotgun (WGS) entry which is preliminary data.</text>
</comment>
<evidence type="ECO:0000259" key="6">
    <source>
        <dbReference type="Pfam" id="PF04357"/>
    </source>
</evidence>
<feature type="region of interest" description="Disordered" evidence="5">
    <location>
        <begin position="1467"/>
        <end position="1489"/>
    </location>
</feature>
<feature type="compositionally biased region" description="Basic residues" evidence="5">
    <location>
        <begin position="1467"/>
        <end position="1479"/>
    </location>
</feature>
<name>A0A9R1CWU5_9BACT</name>
<dbReference type="GO" id="GO:0005886">
    <property type="term" value="C:plasma membrane"/>
    <property type="evidence" value="ECO:0007669"/>
    <property type="project" value="InterPro"/>
</dbReference>
<feature type="domain" description="Translocation and assembly module TamB C-terminal" evidence="6">
    <location>
        <begin position="1006"/>
        <end position="1455"/>
    </location>
</feature>
<keyword evidence="8" id="KW-1185">Reference proteome</keyword>